<keyword evidence="2" id="KW-0732">Signal</keyword>
<evidence type="ECO:0000313" key="3">
    <source>
        <dbReference type="EMBL" id="TCU17887.1"/>
    </source>
</evidence>
<proteinExistence type="predicted"/>
<evidence type="ECO:0000256" key="1">
    <source>
        <dbReference type="SAM" id="MobiDB-lite"/>
    </source>
</evidence>
<feature type="compositionally biased region" description="Low complexity" evidence="1">
    <location>
        <begin position="22"/>
        <end position="32"/>
    </location>
</feature>
<name>A0A4R3QB99_RHISU</name>
<evidence type="ECO:0000256" key="2">
    <source>
        <dbReference type="SAM" id="SignalP"/>
    </source>
</evidence>
<organism evidence="3 4">
    <name type="scientific">Rhizobium sullae</name>
    <name type="common">Rhizobium hedysari</name>
    <dbReference type="NCBI Taxonomy" id="50338"/>
    <lineage>
        <taxon>Bacteria</taxon>
        <taxon>Pseudomonadati</taxon>
        <taxon>Pseudomonadota</taxon>
        <taxon>Alphaproteobacteria</taxon>
        <taxon>Hyphomicrobiales</taxon>
        <taxon>Rhizobiaceae</taxon>
        <taxon>Rhizobium/Agrobacterium group</taxon>
        <taxon>Rhizobium</taxon>
    </lineage>
</organism>
<feature type="compositionally biased region" description="Polar residues" evidence="1">
    <location>
        <begin position="74"/>
        <end position="85"/>
    </location>
</feature>
<feature type="compositionally biased region" description="Low complexity" evidence="1">
    <location>
        <begin position="46"/>
        <end position="59"/>
    </location>
</feature>
<accession>A0A4R3QB99</accession>
<protein>
    <submittedName>
        <fullName evidence="3">Uncharacterized protein</fullName>
    </submittedName>
</protein>
<comment type="caution">
    <text evidence="3">The sequence shown here is derived from an EMBL/GenBank/DDBJ whole genome shotgun (WGS) entry which is preliminary data.</text>
</comment>
<dbReference type="Proteomes" id="UP000294576">
    <property type="component" value="Unassembled WGS sequence"/>
</dbReference>
<feature type="region of interest" description="Disordered" evidence="1">
    <location>
        <begin position="74"/>
        <end position="98"/>
    </location>
</feature>
<feature type="compositionally biased region" description="Polar residues" evidence="1">
    <location>
        <begin position="33"/>
        <end position="45"/>
    </location>
</feature>
<feature type="region of interest" description="Disordered" evidence="1">
    <location>
        <begin position="22"/>
        <end position="59"/>
    </location>
</feature>
<dbReference type="AlphaFoldDB" id="A0A4R3QB99"/>
<dbReference type="EMBL" id="SMBH01000003">
    <property type="protein sequence ID" value="TCU17887.1"/>
    <property type="molecule type" value="Genomic_DNA"/>
</dbReference>
<evidence type="ECO:0000313" key="4">
    <source>
        <dbReference type="Proteomes" id="UP000294576"/>
    </source>
</evidence>
<reference evidence="3 4" key="1">
    <citation type="submission" date="2019-03" db="EMBL/GenBank/DDBJ databases">
        <title>Genomic Encyclopedia of Type Strains, Phase IV (KMG-V): Genome sequencing to study the core and pangenomes of soil and plant-associated prokaryotes.</title>
        <authorList>
            <person name="Whitman W."/>
        </authorList>
    </citation>
    <scope>NUCLEOTIDE SEQUENCE [LARGE SCALE GENOMIC DNA]</scope>
    <source>
        <strain evidence="3 4">Hc14</strain>
    </source>
</reference>
<sequence>MKKLFLSACLILFAPAPYAAAQSAPDAPQYQPGSTNAPSASGVPSGTTTGTAINGNTQATIPTGQDTYIYLQNNSQAPTPAQPQGSTGGTVGVGTTFP</sequence>
<feature type="signal peptide" evidence="2">
    <location>
        <begin position="1"/>
        <end position="19"/>
    </location>
</feature>
<gene>
    <name evidence="3" type="ORF">EV132_1033</name>
</gene>
<feature type="chain" id="PRO_5020639931" evidence="2">
    <location>
        <begin position="20"/>
        <end position="98"/>
    </location>
</feature>